<reference evidence="1 2" key="1">
    <citation type="submission" date="2019-11" db="EMBL/GenBank/DDBJ databases">
        <title>Whole genome sequence of Oryza granulata.</title>
        <authorList>
            <person name="Li W."/>
        </authorList>
    </citation>
    <scope>NUCLEOTIDE SEQUENCE [LARGE SCALE GENOMIC DNA]</scope>
    <source>
        <strain evidence="2">cv. Menghai</strain>
        <tissue evidence="1">Leaf</tissue>
    </source>
</reference>
<dbReference type="EMBL" id="SPHZ02000008">
    <property type="protein sequence ID" value="KAF0902108.1"/>
    <property type="molecule type" value="Genomic_DNA"/>
</dbReference>
<proteinExistence type="predicted"/>
<protein>
    <submittedName>
        <fullName evidence="1">Uncharacterized protein</fullName>
    </submittedName>
</protein>
<keyword evidence="2" id="KW-1185">Reference proteome</keyword>
<accession>A0A6G1CNR2</accession>
<gene>
    <name evidence="1" type="ORF">E2562_012876</name>
</gene>
<evidence type="ECO:0000313" key="2">
    <source>
        <dbReference type="Proteomes" id="UP000479710"/>
    </source>
</evidence>
<dbReference type="AlphaFoldDB" id="A0A6G1CNR2"/>
<comment type="caution">
    <text evidence="1">The sequence shown here is derived from an EMBL/GenBank/DDBJ whole genome shotgun (WGS) entry which is preliminary data.</text>
</comment>
<organism evidence="1 2">
    <name type="scientific">Oryza meyeriana var. granulata</name>
    <dbReference type="NCBI Taxonomy" id="110450"/>
    <lineage>
        <taxon>Eukaryota</taxon>
        <taxon>Viridiplantae</taxon>
        <taxon>Streptophyta</taxon>
        <taxon>Embryophyta</taxon>
        <taxon>Tracheophyta</taxon>
        <taxon>Spermatophyta</taxon>
        <taxon>Magnoliopsida</taxon>
        <taxon>Liliopsida</taxon>
        <taxon>Poales</taxon>
        <taxon>Poaceae</taxon>
        <taxon>BOP clade</taxon>
        <taxon>Oryzoideae</taxon>
        <taxon>Oryzeae</taxon>
        <taxon>Oryzinae</taxon>
        <taxon>Oryza</taxon>
        <taxon>Oryza meyeriana</taxon>
    </lineage>
</organism>
<sequence length="82" mass="8932">MAMNGGSDNREAHATIQRWNVESAGLGQDDGLWSRLGWADSITGLGSRCVLKSGSGEGHCRVLRCTYIAEKSERVKFLIPSH</sequence>
<name>A0A6G1CNR2_9ORYZ</name>
<dbReference type="Proteomes" id="UP000479710">
    <property type="component" value="Unassembled WGS sequence"/>
</dbReference>
<evidence type="ECO:0000313" key="1">
    <source>
        <dbReference type="EMBL" id="KAF0902108.1"/>
    </source>
</evidence>